<organism evidence="2 3">
    <name type="scientific">Thermonema lapsum</name>
    <dbReference type="NCBI Taxonomy" id="28195"/>
    <lineage>
        <taxon>Bacteria</taxon>
        <taxon>Pseudomonadati</taxon>
        <taxon>Bacteroidota</taxon>
        <taxon>Cytophagia</taxon>
        <taxon>Cytophagales</taxon>
        <taxon>Thermonemataceae</taxon>
        <taxon>Thermonema</taxon>
    </lineage>
</organism>
<evidence type="ECO:0000259" key="1">
    <source>
        <dbReference type="PROSITE" id="PS51782"/>
    </source>
</evidence>
<dbReference type="CDD" id="cd16894">
    <property type="entry name" value="MltD-like"/>
    <property type="match status" value="1"/>
</dbReference>
<name>A0A846MMC3_9BACT</name>
<proteinExistence type="predicted"/>
<dbReference type="InterPro" id="IPR036779">
    <property type="entry name" value="LysM_dom_sf"/>
</dbReference>
<dbReference type="Pfam" id="PF01464">
    <property type="entry name" value="SLT"/>
    <property type="match status" value="1"/>
</dbReference>
<gene>
    <name evidence="2" type="ORF">FHS56_000174</name>
</gene>
<reference evidence="2 3" key="1">
    <citation type="submission" date="2020-03" db="EMBL/GenBank/DDBJ databases">
        <title>Genomic Encyclopedia of Type Strains, Phase IV (KMG-IV): sequencing the most valuable type-strain genomes for metagenomic binning, comparative biology and taxonomic classification.</title>
        <authorList>
            <person name="Goeker M."/>
        </authorList>
    </citation>
    <scope>NUCLEOTIDE SEQUENCE [LARGE SCALE GENOMIC DNA]</scope>
    <source>
        <strain evidence="2 3">DSM 5718</strain>
    </source>
</reference>
<dbReference type="GO" id="GO:0008932">
    <property type="term" value="F:lytic endotransglycosylase activity"/>
    <property type="evidence" value="ECO:0007669"/>
    <property type="project" value="TreeGrafter"/>
</dbReference>
<dbReference type="AlphaFoldDB" id="A0A846MMC3"/>
<sequence length="435" mass="49674">MISLPTLSIQSQQFCFKCLLWVLLPSLLAAQHSATPAVPAEVQLMGMSIKLDQEAQQKVQHEVNKLWQNHNALMKLANKAGMHFPIIEDILSEEQVPSDLKYLAVQESSLRGHAVSSSQAVGYWQMKEAAAREVGLRIDEQVDERMHLVHATRGAARYLKKHYALYRNWAYAVIAYYTGASGAKDYTDALYYGATSMEIKGNAHWYLLRFIAHKIALEEVVKIQLPDPILAAVPWSPTQAERQWEEIAPYFQTDPAALAQHNPWLKQNRLPTDDTYLLIMPLRNEQIAQVNISYPRLETAATPTLPTESRLTSRKMVTINGMRAVIANAQDTADSLARLGGISVEDFYKYNDLPAGASIQAGVPYFFTKKRKKTEQLYHIVQKGETLWSISQQYGVRYKKLLKRNRMQQDESLQKGRVIWLRYKRPRHVPIEVRE</sequence>
<evidence type="ECO:0000313" key="3">
    <source>
        <dbReference type="Proteomes" id="UP000537126"/>
    </source>
</evidence>
<dbReference type="SMART" id="SM00257">
    <property type="entry name" value="LysM"/>
    <property type="match status" value="1"/>
</dbReference>
<dbReference type="Pfam" id="PF01476">
    <property type="entry name" value="LysM"/>
    <property type="match status" value="1"/>
</dbReference>
<comment type="caution">
    <text evidence="2">The sequence shown here is derived from an EMBL/GenBank/DDBJ whole genome shotgun (WGS) entry which is preliminary data.</text>
</comment>
<dbReference type="EMBL" id="JAASRN010000001">
    <property type="protein sequence ID" value="NIK72688.1"/>
    <property type="molecule type" value="Genomic_DNA"/>
</dbReference>
<evidence type="ECO:0000313" key="2">
    <source>
        <dbReference type="EMBL" id="NIK72688.1"/>
    </source>
</evidence>
<dbReference type="InterPro" id="IPR018392">
    <property type="entry name" value="LysM"/>
</dbReference>
<accession>A0A846MMC3</accession>
<keyword evidence="3" id="KW-1185">Reference proteome</keyword>
<protein>
    <submittedName>
        <fullName evidence="2">Membrane-bound lytic murein transglycosylase D</fullName>
    </submittedName>
</protein>
<dbReference type="InterPro" id="IPR008258">
    <property type="entry name" value="Transglycosylase_SLT_dom_1"/>
</dbReference>
<dbReference type="InterPro" id="IPR023346">
    <property type="entry name" value="Lysozyme-like_dom_sf"/>
</dbReference>
<dbReference type="Gene3D" id="1.10.530.10">
    <property type="match status" value="1"/>
</dbReference>
<dbReference type="RefSeq" id="WP_166918002.1">
    <property type="nucleotide sequence ID" value="NZ_JAASRN010000001.1"/>
</dbReference>
<dbReference type="PANTHER" id="PTHR33734:SF22">
    <property type="entry name" value="MEMBRANE-BOUND LYTIC MUREIN TRANSGLYCOSYLASE D"/>
    <property type="match status" value="1"/>
</dbReference>
<dbReference type="PROSITE" id="PS51782">
    <property type="entry name" value="LYSM"/>
    <property type="match status" value="1"/>
</dbReference>
<dbReference type="SUPFAM" id="SSF54106">
    <property type="entry name" value="LysM domain"/>
    <property type="match status" value="1"/>
</dbReference>
<dbReference type="Proteomes" id="UP000537126">
    <property type="component" value="Unassembled WGS sequence"/>
</dbReference>
<dbReference type="CDD" id="cd00118">
    <property type="entry name" value="LysM"/>
    <property type="match status" value="1"/>
</dbReference>
<dbReference type="Gene3D" id="3.10.350.10">
    <property type="entry name" value="LysM domain"/>
    <property type="match status" value="1"/>
</dbReference>
<dbReference type="SUPFAM" id="SSF53955">
    <property type="entry name" value="Lysozyme-like"/>
    <property type="match status" value="1"/>
</dbReference>
<dbReference type="PANTHER" id="PTHR33734">
    <property type="entry name" value="LYSM DOMAIN-CONTAINING GPI-ANCHORED PROTEIN 2"/>
    <property type="match status" value="1"/>
</dbReference>
<feature type="domain" description="LysM" evidence="1">
    <location>
        <begin position="377"/>
        <end position="421"/>
    </location>
</feature>